<dbReference type="Proteomes" id="UP000293874">
    <property type="component" value="Unassembled WGS sequence"/>
</dbReference>
<dbReference type="RefSeq" id="WP_130543363.1">
    <property type="nucleotide sequence ID" value="NZ_CP042431.1"/>
</dbReference>
<comment type="caution">
    <text evidence="1">The sequence shown here is derived from an EMBL/GenBank/DDBJ whole genome shotgun (WGS) entry which is preliminary data.</text>
</comment>
<dbReference type="Gene3D" id="2.160.20.120">
    <property type="match status" value="1"/>
</dbReference>
<sequence>MKTSNKIIALIFGLLILIPALVVATIIIKYKSGNFTRLDVKSGMITQTFPGIKNITLRDLRNLYVIPSDSLYAEITTNENYQPVKFSIQGDAVLIYADSVRFNGNDPRNNEQEYQRRQNSVWLYLPAAYTALIENCGVTLSADSKKAEPEGISLQLINSSINDDIKDSSGVRFRKLTITGDRSLIGFGSHFQAGEMDLSLKNRSSLDISNSNIGNLLLNADSSTSIHLSGQQLKSVIQKK</sequence>
<reference evidence="1 2" key="1">
    <citation type="submission" date="2019-02" db="EMBL/GenBank/DDBJ databases">
        <title>Genomic Encyclopedia of Type Strains, Phase IV (KMG-IV): sequencing the most valuable type-strain genomes for metagenomic binning, comparative biology and taxonomic classification.</title>
        <authorList>
            <person name="Goeker M."/>
        </authorList>
    </citation>
    <scope>NUCLEOTIDE SEQUENCE [LARGE SCALE GENOMIC DNA]</scope>
    <source>
        <strain evidence="1 2">DSM 18116</strain>
    </source>
</reference>
<evidence type="ECO:0000313" key="1">
    <source>
        <dbReference type="EMBL" id="RZS68993.1"/>
    </source>
</evidence>
<dbReference type="EMBL" id="SGXA01000003">
    <property type="protein sequence ID" value="RZS68993.1"/>
    <property type="molecule type" value="Genomic_DNA"/>
</dbReference>
<keyword evidence="2" id="KW-1185">Reference proteome</keyword>
<accession>A0A4Q7MMT8</accession>
<dbReference type="AlphaFoldDB" id="A0A4Q7MMT8"/>
<evidence type="ECO:0000313" key="2">
    <source>
        <dbReference type="Proteomes" id="UP000293874"/>
    </source>
</evidence>
<protein>
    <submittedName>
        <fullName evidence="1">Uncharacterized protein</fullName>
    </submittedName>
</protein>
<name>A0A4Q7MMT8_9BACT</name>
<dbReference type="OrthoDB" id="9936615at2"/>
<gene>
    <name evidence="1" type="ORF">EV199_4817</name>
</gene>
<proteinExistence type="predicted"/>
<organism evidence="1 2">
    <name type="scientific">Pseudobacter ginsenosidimutans</name>
    <dbReference type="NCBI Taxonomy" id="661488"/>
    <lineage>
        <taxon>Bacteria</taxon>
        <taxon>Pseudomonadati</taxon>
        <taxon>Bacteroidota</taxon>
        <taxon>Chitinophagia</taxon>
        <taxon>Chitinophagales</taxon>
        <taxon>Chitinophagaceae</taxon>
        <taxon>Pseudobacter</taxon>
    </lineage>
</organism>